<dbReference type="Gene3D" id="2.30.30.140">
    <property type="match status" value="3"/>
</dbReference>
<organism evidence="5 6">
    <name type="scientific">Ramazzottius varieornatus</name>
    <name type="common">Water bear</name>
    <name type="synonym">Tardigrade</name>
    <dbReference type="NCBI Taxonomy" id="947166"/>
    <lineage>
        <taxon>Eukaryota</taxon>
        <taxon>Metazoa</taxon>
        <taxon>Ecdysozoa</taxon>
        <taxon>Tardigrada</taxon>
        <taxon>Eutardigrada</taxon>
        <taxon>Parachela</taxon>
        <taxon>Hypsibioidea</taxon>
        <taxon>Ramazzottiidae</taxon>
        <taxon>Ramazzottius</taxon>
    </lineage>
</organism>
<dbReference type="SMART" id="SM00333">
    <property type="entry name" value="TUDOR"/>
    <property type="match status" value="3"/>
</dbReference>
<dbReference type="InterPro" id="IPR035437">
    <property type="entry name" value="SNase_OB-fold_sf"/>
</dbReference>
<dbReference type="Proteomes" id="UP000186922">
    <property type="component" value="Unassembled WGS sequence"/>
</dbReference>
<name>A0A1D1VTC3_RAMVA</name>
<evidence type="ECO:0000256" key="2">
    <source>
        <dbReference type="SAM" id="MobiDB-lite"/>
    </source>
</evidence>
<dbReference type="Pfam" id="PF00567">
    <property type="entry name" value="TUDOR"/>
    <property type="match status" value="3"/>
</dbReference>
<dbReference type="GO" id="GO:0030719">
    <property type="term" value="P:P granule organization"/>
    <property type="evidence" value="ECO:0007669"/>
    <property type="project" value="TreeGrafter"/>
</dbReference>
<keyword evidence="1" id="KW-0694">RNA-binding</keyword>
<dbReference type="FunFam" id="2.30.30.140:FF:000018">
    <property type="entry name" value="Serine/threonine-protein kinase 31"/>
    <property type="match status" value="1"/>
</dbReference>
<accession>A0A1D1VTC3</accession>
<dbReference type="SMART" id="SM00360">
    <property type="entry name" value="RRM"/>
    <property type="match status" value="1"/>
</dbReference>
<feature type="domain" description="RRM" evidence="3">
    <location>
        <begin position="11"/>
        <end position="88"/>
    </location>
</feature>
<dbReference type="GO" id="GO:0007283">
    <property type="term" value="P:spermatogenesis"/>
    <property type="evidence" value="ECO:0007669"/>
    <property type="project" value="TreeGrafter"/>
</dbReference>
<dbReference type="EMBL" id="BDGG01000008">
    <property type="protein sequence ID" value="GAV02214.1"/>
    <property type="molecule type" value="Genomic_DNA"/>
</dbReference>
<dbReference type="SUPFAM" id="SSF63748">
    <property type="entry name" value="Tudor/PWWP/MBT"/>
    <property type="match status" value="3"/>
</dbReference>
<feature type="domain" description="Tudor" evidence="4">
    <location>
        <begin position="763"/>
        <end position="822"/>
    </location>
</feature>
<dbReference type="InterPro" id="IPR002999">
    <property type="entry name" value="Tudor"/>
</dbReference>
<dbReference type="SUPFAM" id="SSF54928">
    <property type="entry name" value="RNA-binding domain, RBD"/>
    <property type="match status" value="1"/>
</dbReference>
<evidence type="ECO:0000313" key="6">
    <source>
        <dbReference type="Proteomes" id="UP000186922"/>
    </source>
</evidence>
<dbReference type="PROSITE" id="PS50102">
    <property type="entry name" value="RRM"/>
    <property type="match status" value="1"/>
</dbReference>
<dbReference type="PROSITE" id="PS50304">
    <property type="entry name" value="TUDOR"/>
    <property type="match status" value="1"/>
</dbReference>
<keyword evidence="6" id="KW-1185">Reference proteome</keyword>
<dbReference type="InterPro" id="IPR000504">
    <property type="entry name" value="RRM_dom"/>
</dbReference>
<dbReference type="InterPro" id="IPR050621">
    <property type="entry name" value="Tudor_domain_containing"/>
</dbReference>
<feature type="compositionally biased region" description="Basic and acidic residues" evidence="2">
    <location>
        <begin position="212"/>
        <end position="222"/>
    </location>
</feature>
<feature type="region of interest" description="Disordered" evidence="2">
    <location>
        <begin position="186"/>
        <end position="232"/>
    </location>
</feature>
<dbReference type="InterPro" id="IPR012677">
    <property type="entry name" value="Nucleotide-bd_a/b_plait_sf"/>
</dbReference>
<dbReference type="GO" id="GO:0043186">
    <property type="term" value="C:P granule"/>
    <property type="evidence" value="ECO:0007669"/>
    <property type="project" value="TreeGrafter"/>
</dbReference>
<dbReference type="Pfam" id="PF00076">
    <property type="entry name" value="RRM_1"/>
    <property type="match status" value="1"/>
</dbReference>
<dbReference type="GO" id="GO:0003723">
    <property type="term" value="F:RNA binding"/>
    <property type="evidence" value="ECO:0007669"/>
    <property type="project" value="UniProtKB-UniRule"/>
</dbReference>
<dbReference type="CDD" id="cd20379">
    <property type="entry name" value="Tudor_dTUD-like"/>
    <property type="match status" value="2"/>
</dbReference>
<comment type="caution">
    <text evidence="5">The sequence shown here is derived from an EMBL/GenBank/DDBJ whole genome shotgun (WGS) entry which is preliminary data.</text>
</comment>
<evidence type="ECO:0000259" key="3">
    <source>
        <dbReference type="PROSITE" id="PS50102"/>
    </source>
</evidence>
<dbReference type="InterPro" id="IPR035979">
    <property type="entry name" value="RBD_domain_sf"/>
</dbReference>
<evidence type="ECO:0000259" key="4">
    <source>
        <dbReference type="PROSITE" id="PS50304"/>
    </source>
</evidence>
<evidence type="ECO:0000256" key="1">
    <source>
        <dbReference type="PROSITE-ProRule" id="PRU00176"/>
    </source>
</evidence>
<dbReference type="AlphaFoldDB" id="A0A1D1VTC3"/>
<dbReference type="PANTHER" id="PTHR22948">
    <property type="entry name" value="TUDOR DOMAIN CONTAINING PROTEIN"/>
    <property type="match status" value="1"/>
</dbReference>
<gene>
    <name evidence="5" type="primary">RvY_12808-1</name>
    <name evidence="5" type="synonym">RvY_12808.1</name>
    <name evidence="5" type="ORF">RvY_12808</name>
</gene>
<protein>
    <recommendedName>
        <fullName evidence="7">Tudor domain-containing protein</fullName>
    </recommendedName>
</protein>
<dbReference type="PANTHER" id="PTHR22948:SF29">
    <property type="entry name" value="FI02030P-RELATED"/>
    <property type="match status" value="1"/>
</dbReference>
<evidence type="ECO:0000313" key="5">
    <source>
        <dbReference type="EMBL" id="GAV02214.1"/>
    </source>
</evidence>
<dbReference type="Gene3D" id="2.40.50.90">
    <property type="match status" value="1"/>
</dbReference>
<evidence type="ECO:0008006" key="7">
    <source>
        <dbReference type="Google" id="ProtNLM"/>
    </source>
</evidence>
<reference evidence="5 6" key="1">
    <citation type="journal article" date="2016" name="Nat. Commun.">
        <title>Extremotolerant tardigrade genome and improved radiotolerance of human cultured cells by tardigrade-unique protein.</title>
        <authorList>
            <person name="Hashimoto T."/>
            <person name="Horikawa D.D."/>
            <person name="Saito Y."/>
            <person name="Kuwahara H."/>
            <person name="Kozuka-Hata H."/>
            <person name="Shin-I T."/>
            <person name="Minakuchi Y."/>
            <person name="Ohishi K."/>
            <person name="Motoyama A."/>
            <person name="Aizu T."/>
            <person name="Enomoto A."/>
            <person name="Kondo K."/>
            <person name="Tanaka S."/>
            <person name="Hara Y."/>
            <person name="Koshikawa S."/>
            <person name="Sagara H."/>
            <person name="Miura T."/>
            <person name="Yokobori S."/>
            <person name="Miyagawa K."/>
            <person name="Suzuki Y."/>
            <person name="Kubo T."/>
            <person name="Oyama M."/>
            <person name="Kohara Y."/>
            <person name="Fujiyama A."/>
            <person name="Arakawa K."/>
            <person name="Katayama T."/>
            <person name="Toyoda A."/>
            <person name="Kunieda T."/>
        </authorList>
    </citation>
    <scope>NUCLEOTIDE SEQUENCE [LARGE SCALE GENOMIC DNA]</scope>
    <source>
        <strain evidence="5 6">YOKOZUNA-1</strain>
    </source>
</reference>
<sequence length="899" mass="98620">MADQEIPEDFASIFVTNLPDDEETIRTEFGKYGQVVSVRLLSKKDDQDTRAGVITMSTGAEAREVMDKLKGASLGSGVKRLRLTWDSRSLDRFNTGRYGGRGFRGSFGGSSSFSFSKGNTTRGFTEGTTPLNVQPAQHVPVIRNGTVAAISVEGHEYVALRLTASGKEIVAGYVLASLYSALEKSSTSLTDAATPPREDKLSRLKSSAPVDGAHDPEERNNQRPDSGVASAAVSPVIVRQPPVVMEKVEPPKDGDVSFAGVRSLRKNQFGVATSSTVVSTFLPPAVSSPSVRIPKKLALRSLPAFLPGVLMHPGTKNTVKEREDFNVCIRHIFPNFEAAVWTVEKGQVLIADSEPLAFVANMSRQLKDFYEGFDARPYPVEPNQPVSVCIDNVWYRAKCTAEKSSSDLVVFLVDEGVEREATQETTFPLDEQFGKEPVGAVVVGLIELPSVEQHPNLLDELRNLLQGKAGSASSETVDATIVMRAPEYQVRLAIEDIPLKTILLAKRLRKDGHEVGIGYLLNVTDAVNVFIVDVSKKDELVQLQRKVNEALSSSQLLPESVARDAPVGVFFDDEWYRGLVDKVTGSFCQGTLLDFGDSFTVPVANLKGLSEEVQAIAAVTDMSALKNVPAPLLTDARITDQLKRMVSQYWVYEEFGRDTNFPLANFIHLWNAEGQLVPVNMPPVPELPKSIVINENYNFYVSQLKYEREFKTGDEIPVGVQYVSDPEFVYLLYGKDLLSDQRVQQLASDLQTAGQTAPKHVDMPAEGALVIGRFSLDNAWYRAAVTGFTPTGKAQVTYIDYGNEEELSLEDMRSMTPLLMSYPRMVFQAGLGNIQPLNGEYFTPEEIDQSTALLVNQQGTFKVLLNEDDSIMLGVLRMEGSNCSAADLMAKAGIVKKVK</sequence>
<dbReference type="OrthoDB" id="9989103at2759"/>
<dbReference type="STRING" id="947166.A0A1D1VTC3"/>
<dbReference type="CDD" id="cd00590">
    <property type="entry name" value="RRM_SF"/>
    <property type="match status" value="1"/>
</dbReference>
<proteinExistence type="predicted"/>
<dbReference type="Gene3D" id="3.30.70.330">
    <property type="match status" value="1"/>
</dbReference>
<dbReference type="GO" id="GO:0034587">
    <property type="term" value="P:piRNA processing"/>
    <property type="evidence" value="ECO:0007669"/>
    <property type="project" value="TreeGrafter"/>
</dbReference>